<protein>
    <submittedName>
        <fullName evidence="1">Uncharacterized protein</fullName>
    </submittedName>
</protein>
<evidence type="ECO:0000313" key="1">
    <source>
        <dbReference type="EMBL" id="QBK86986.1"/>
    </source>
</evidence>
<sequence length="819" mass="91042">MSVRFCEEGEQKDSSVALRDLRATYAVDTSGSTSGSILKQEIMSIEMLREAALPCSQMISWNSSARVVKDVRDLSSRGLTYPENFVPLLSAECQLLVLYTDGYIGPLQVEHFKAAMSGLEEKFPIVIVFTIASELTFEQAKIADLERQVNMSIPESCLEFSDDVLIIVNSGGVHRTLMSKGVFAPLGQPRLTSETHVLQLPACDFGALKDLRTEPRLPAGLVRLDGWKHPVSLERIYLADANNEADVADLHPILAKLCQRVYLPSLDLTRMRRLLVALSRKATENPEMRKTRDALAQIATGDRARTPAHHALIEKLHSLRRAVSAAAPAGALATIHKFLAMIAEYRAGSTSFVLGSNRAASAASIQTIQFQDRGECLQTECPIELTDQDACVLLKAPPRAELARGLGGGDGQSIEFLATTDLAMEAPFWCGWALRDCLTPGVFGAAFAEAATENPYTREAVIGYVPLSKNPAVVMRFVSRTFGHSKELWHMVRAYIALVAYNLDREWCSPLLKQHADVLLDAYRATVDLRGGTEKVPLRQAFQHVLANYATCLRNRYPPDIRCIVGVCERLLPGVEFEKQKIEGMAQVIETFSGLHRRHQARGSMAPNVFDTDDWGHFKAQRRDLCALISYIFWRQDCRRLEHYRHLKLMVAVDTVISRDPLGPQLLKALAGDPSFEIPPVALAEPSGDHFGPAPPFEAWSWAAGGRPKDRCVHCGYYFITAKAADGNWKLDRVAHLKKAFHPYFYNGQKAVLAAIDAQPEKRFASESIAKDIFRLAKRKLFREYGEMAGFLHTKHCKTVLAHFVTKLLECRETAIANA</sequence>
<dbReference type="EMBL" id="MK500339">
    <property type="protein sequence ID" value="QBK86986.1"/>
    <property type="molecule type" value="Genomic_DNA"/>
</dbReference>
<accession>A0A481YWT5</accession>
<name>A0A481YWT5_9VIRU</name>
<proteinExistence type="predicted"/>
<gene>
    <name evidence="1" type="ORF">LCMAC103_03300</name>
</gene>
<organism evidence="1">
    <name type="scientific">Marseillevirus LCMAC103</name>
    <dbReference type="NCBI Taxonomy" id="2506604"/>
    <lineage>
        <taxon>Viruses</taxon>
        <taxon>Varidnaviria</taxon>
        <taxon>Bamfordvirae</taxon>
        <taxon>Nucleocytoviricota</taxon>
        <taxon>Megaviricetes</taxon>
        <taxon>Pimascovirales</taxon>
        <taxon>Pimascovirales incertae sedis</taxon>
        <taxon>Marseilleviridae</taxon>
    </lineage>
</organism>
<reference evidence="1" key="1">
    <citation type="journal article" date="2019" name="MBio">
        <title>Virus Genomes from Deep Sea Sediments Expand the Ocean Megavirome and Support Independent Origins of Viral Gigantism.</title>
        <authorList>
            <person name="Backstrom D."/>
            <person name="Yutin N."/>
            <person name="Jorgensen S.L."/>
            <person name="Dharamshi J."/>
            <person name="Homa F."/>
            <person name="Zaremba-Niedwiedzka K."/>
            <person name="Spang A."/>
            <person name="Wolf Y.I."/>
            <person name="Koonin E.V."/>
            <person name="Ettema T.J."/>
        </authorList>
    </citation>
    <scope>NUCLEOTIDE SEQUENCE</scope>
</reference>